<evidence type="ECO:0000313" key="7">
    <source>
        <dbReference type="EMBL" id="NGN44594.1"/>
    </source>
</evidence>
<keyword evidence="2" id="KW-0285">Flavoprotein</keyword>
<feature type="domain" description="FAD/NAD(P)-binding" evidence="5">
    <location>
        <begin position="4"/>
        <end position="301"/>
    </location>
</feature>
<gene>
    <name evidence="7" type="ORF">G6N74_26395</name>
</gene>
<dbReference type="EMBL" id="JAAKZG010000017">
    <property type="protein sequence ID" value="NGN44594.1"/>
    <property type="molecule type" value="Genomic_DNA"/>
</dbReference>
<name>A0A7C9RB13_9HYPH</name>
<dbReference type="GO" id="GO:0005737">
    <property type="term" value="C:cytoplasm"/>
    <property type="evidence" value="ECO:0007669"/>
    <property type="project" value="TreeGrafter"/>
</dbReference>
<dbReference type="InterPro" id="IPR028202">
    <property type="entry name" value="Reductase_C"/>
</dbReference>
<comment type="cofactor">
    <cofactor evidence="1">
        <name>FAD</name>
        <dbReference type="ChEBI" id="CHEBI:57692"/>
    </cofactor>
</comment>
<evidence type="ECO:0000313" key="8">
    <source>
        <dbReference type="Proteomes" id="UP000481252"/>
    </source>
</evidence>
<organism evidence="7 8">
    <name type="scientific">Mesorhizobium zhangyense</name>
    <dbReference type="NCBI Taxonomy" id="1776730"/>
    <lineage>
        <taxon>Bacteria</taxon>
        <taxon>Pseudomonadati</taxon>
        <taxon>Pseudomonadota</taxon>
        <taxon>Alphaproteobacteria</taxon>
        <taxon>Hyphomicrobiales</taxon>
        <taxon>Phyllobacteriaceae</taxon>
        <taxon>Mesorhizobium</taxon>
    </lineage>
</organism>
<proteinExistence type="predicted"/>
<dbReference type="SUPFAM" id="SSF55424">
    <property type="entry name" value="FAD/NAD-linked reductases, dimerisation (C-terminal) domain"/>
    <property type="match status" value="1"/>
</dbReference>
<dbReference type="Pfam" id="PF14759">
    <property type="entry name" value="Reductase_C"/>
    <property type="match status" value="1"/>
</dbReference>
<evidence type="ECO:0000256" key="1">
    <source>
        <dbReference type="ARBA" id="ARBA00001974"/>
    </source>
</evidence>
<evidence type="ECO:0000259" key="6">
    <source>
        <dbReference type="Pfam" id="PF14759"/>
    </source>
</evidence>
<dbReference type="Proteomes" id="UP000481252">
    <property type="component" value="Unassembled WGS sequence"/>
</dbReference>
<dbReference type="PANTHER" id="PTHR43557:SF2">
    <property type="entry name" value="RIESKE DOMAIN-CONTAINING PROTEIN-RELATED"/>
    <property type="match status" value="1"/>
</dbReference>
<dbReference type="PRINTS" id="PR00411">
    <property type="entry name" value="PNDRDTASEI"/>
</dbReference>
<evidence type="ECO:0000256" key="3">
    <source>
        <dbReference type="ARBA" id="ARBA00022827"/>
    </source>
</evidence>
<keyword evidence="8" id="KW-1185">Reference proteome</keyword>
<evidence type="ECO:0000259" key="5">
    <source>
        <dbReference type="Pfam" id="PF07992"/>
    </source>
</evidence>
<accession>A0A7C9RB13</accession>
<protein>
    <submittedName>
        <fullName evidence="7">FAD-dependent oxidoreductase</fullName>
    </submittedName>
</protein>
<keyword evidence="4" id="KW-0560">Oxidoreductase</keyword>
<dbReference type="AlphaFoldDB" id="A0A7C9RB13"/>
<sequence length="408" mass="43221">MLKSIVIAGAGQAGFQTAASLRQDGFEGAVTLIGDEPGVPYQRPPLSKAYLLGKTDVAGLCFRPEKFFCDNHIELVSDQVTALDRTNRRVTLRSGSSLDYDHLVLATGAHNRALPVPGAELDGVFGLKDLADADALGSRLKQARNVVVVGAGFIGLEFAAVARAGGAQVHVLELADRPMARAVSKEMSDFFTAAHTGWGINLDFRQGLTRIEGAEGKVTGVELTGGRKLPADLVVFGIGVLPNVQLAAEAGLDIENGIKVDSYLLTSDPTISAIGDCAMFPSQHAGSPIRLESVQNAADQGRAVAARLVGKAAPYAAVPWFWTDQGDLKLQMVGLSTGHDTTVKLGNPSDKSFTILLFKRGHLIATESVNRAGDFMAARKLLARQPTLLPKDAAAEGFDLRAWEAANR</sequence>
<dbReference type="InterPro" id="IPR016156">
    <property type="entry name" value="FAD/NAD-linked_Rdtase_dimer_sf"/>
</dbReference>
<dbReference type="PRINTS" id="PR00368">
    <property type="entry name" value="FADPNR"/>
</dbReference>
<dbReference type="SUPFAM" id="SSF51905">
    <property type="entry name" value="FAD/NAD(P)-binding domain"/>
    <property type="match status" value="2"/>
</dbReference>
<reference evidence="7 8" key="1">
    <citation type="submission" date="2020-02" db="EMBL/GenBank/DDBJ databases">
        <title>Genome sequence of the type strain CGMCC 1.15528 of Mesorhizobium zhangyense.</title>
        <authorList>
            <person name="Gao J."/>
            <person name="Sun J."/>
        </authorList>
    </citation>
    <scope>NUCLEOTIDE SEQUENCE [LARGE SCALE GENOMIC DNA]</scope>
    <source>
        <strain evidence="7 8">CGMCC 1.15528</strain>
    </source>
</reference>
<dbReference type="InterPro" id="IPR050446">
    <property type="entry name" value="FAD-oxidoreductase/Apoptosis"/>
</dbReference>
<comment type="caution">
    <text evidence="7">The sequence shown here is derived from an EMBL/GenBank/DDBJ whole genome shotgun (WGS) entry which is preliminary data.</text>
</comment>
<dbReference type="InterPro" id="IPR023753">
    <property type="entry name" value="FAD/NAD-binding_dom"/>
</dbReference>
<dbReference type="InterPro" id="IPR036188">
    <property type="entry name" value="FAD/NAD-bd_sf"/>
</dbReference>
<dbReference type="Gene3D" id="3.30.390.30">
    <property type="match status" value="1"/>
</dbReference>
<dbReference type="Gene3D" id="3.50.50.60">
    <property type="entry name" value="FAD/NAD(P)-binding domain"/>
    <property type="match status" value="2"/>
</dbReference>
<keyword evidence="3" id="KW-0274">FAD</keyword>
<dbReference type="RefSeq" id="WP_165120976.1">
    <property type="nucleotide sequence ID" value="NZ_JAAKZG010000017.1"/>
</dbReference>
<dbReference type="PANTHER" id="PTHR43557">
    <property type="entry name" value="APOPTOSIS-INDUCING FACTOR 1"/>
    <property type="match status" value="1"/>
</dbReference>
<evidence type="ECO:0000256" key="4">
    <source>
        <dbReference type="ARBA" id="ARBA00023002"/>
    </source>
</evidence>
<dbReference type="GO" id="GO:0016651">
    <property type="term" value="F:oxidoreductase activity, acting on NAD(P)H"/>
    <property type="evidence" value="ECO:0007669"/>
    <property type="project" value="TreeGrafter"/>
</dbReference>
<dbReference type="Pfam" id="PF07992">
    <property type="entry name" value="Pyr_redox_2"/>
    <property type="match status" value="1"/>
</dbReference>
<feature type="domain" description="Reductase C-terminal" evidence="6">
    <location>
        <begin position="320"/>
        <end position="402"/>
    </location>
</feature>
<evidence type="ECO:0000256" key="2">
    <source>
        <dbReference type="ARBA" id="ARBA00022630"/>
    </source>
</evidence>